<keyword evidence="9" id="KW-1185">Reference proteome</keyword>
<keyword evidence="2 6" id="KW-0929">Antimicrobial</keyword>
<feature type="signal peptide" evidence="7">
    <location>
        <begin position="1"/>
        <end position="22"/>
    </location>
</feature>
<reference evidence="9" key="1">
    <citation type="submission" date="2018-05" db="EMBL/GenBank/DDBJ databases">
        <authorList>
            <person name="Li X."/>
        </authorList>
    </citation>
    <scope>NUCLEOTIDE SEQUENCE [LARGE SCALE GENOMIC DNA]</scope>
    <source>
        <strain evidence="9">LX32</strain>
    </source>
</reference>
<keyword evidence="3 6" id="KW-0081">Bacteriolytic enzyme</keyword>
<keyword evidence="5 6" id="KW-0326">Glycosidase</keyword>
<dbReference type="GO" id="GO:0016998">
    <property type="term" value="P:cell wall macromolecule catabolic process"/>
    <property type="evidence" value="ECO:0007669"/>
    <property type="project" value="InterPro"/>
</dbReference>
<keyword evidence="4 6" id="KW-0378">Hydrolase</keyword>
<dbReference type="Pfam" id="PF00959">
    <property type="entry name" value="Phage_lysozyme"/>
    <property type="match status" value="1"/>
</dbReference>
<feature type="chain" id="PRO_5016338396" description="Lysozyme" evidence="7">
    <location>
        <begin position="23"/>
        <end position="159"/>
    </location>
</feature>
<proteinExistence type="inferred from homology"/>
<evidence type="ECO:0000256" key="4">
    <source>
        <dbReference type="ARBA" id="ARBA00022801"/>
    </source>
</evidence>
<evidence type="ECO:0000256" key="7">
    <source>
        <dbReference type="SAM" id="SignalP"/>
    </source>
</evidence>
<dbReference type="PANTHER" id="PTHR38107:SF3">
    <property type="entry name" value="LYSOZYME RRRD-RELATED"/>
    <property type="match status" value="1"/>
</dbReference>
<dbReference type="Gene3D" id="1.10.530.40">
    <property type="match status" value="1"/>
</dbReference>
<dbReference type="InterPro" id="IPR023347">
    <property type="entry name" value="Lysozyme_dom_sf"/>
</dbReference>
<dbReference type="EC" id="3.2.1.17" evidence="6"/>
<evidence type="ECO:0000313" key="8">
    <source>
        <dbReference type="EMBL" id="RAK51185.1"/>
    </source>
</evidence>
<evidence type="ECO:0000256" key="6">
    <source>
        <dbReference type="RuleBase" id="RU003788"/>
    </source>
</evidence>
<dbReference type="InterPro" id="IPR034690">
    <property type="entry name" value="Endolysin_T4_type"/>
</dbReference>
<dbReference type="GO" id="GO:0003796">
    <property type="term" value="F:lysozyme activity"/>
    <property type="evidence" value="ECO:0007669"/>
    <property type="project" value="UniProtKB-EC"/>
</dbReference>
<comment type="caution">
    <text evidence="8">The sequence shown here is derived from an EMBL/GenBank/DDBJ whole genome shotgun (WGS) entry which is preliminary data.</text>
</comment>
<dbReference type="AlphaFoldDB" id="A0A328A9J3"/>
<dbReference type="SUPFAM" id="SSF53955">
    <property type="entry name" value="Lysozyme-like"/>
    <property type="match status" value="1"/>
</dbReference>
<comment type="catalytic activity">
    <reaction evidence="1 6">
        <text>Hydrolysis of (1-&gt;4)-beta-linkages between N-acetylmuramic acid and N-acetyl-D-glucosamine residues in a peptidoglycan and between N-acetyl-D-glucosamine residues in chitodextrins.</text>
        <dbReference type="EC" id="3.2.1.17"/>
    </reaction>
</comment>
<organism evidence="8 9">
    <name type="scientific">Phenylobacterium soli</name>
    <dbReference type="NCBI Taxonomy" id="2170551"/>
    <lineage>
        <taxon>Bacteria</taxon>
        <taxon>Pseudomonadati</taxon>
        <taxon>Pseudomonadota</taxon>
        <taxon>Alphaproteobacteria</taxon>
        <taxon>Caulobacterales</taxon>
        <taxon>Caulobacteraceae</taxon>
        <taxon>Phenylobacterium</taxon>
    </lineage>
</organism>
<dbReference type="EMBL" id="QFYQ01000003">
    <property type="protein sequence ID" value="RAK51185.1"/>
    <property type="molecule type" value="Genomic_DNA"/>
</dbReference>
<dbReference type="GO" id="GO:0031640">
    <property type="term" value="P:killing of cells of another organism"/>
    <property type="evidence" value="ECO:0007669"/>
    <property type="project" value="UniProtKB-KW"/>
</dbReference>
<dbReference type="PANTHER" id="PTHR38107">
    <property type="match status" value="1"/>
</dbReference>
<evidence type="ECO:0000256" key="2">
    <source>
        <dbReference type="ARBA" id="ARBA00022529"/>
    </source>
</evidence>
<sequence>MASRGQKAAGVMAAVFASAAIAAPLVVNREGWVTKTYSDPVEIPTACAGVTKGVVAGKTYTDEQCEQMTAQALVQHGLEVAHCLPENLPTDTRAAFLSFSYNIGSAGFCASRVAQLARAGRLGEACGALRLYVFAGKKKLPGLVARRAEEQALCERGLR</sequence>
<dbReference type="InterPro" id="IPR002196">
    <property type="entry name" value="Glyco_hydro_24"/>
</dbReference>
<protein>
    <recommendedName>
        <fullName evidence="6">Lysozyme</fullName>
        <ecNumber evidence="6">3.2.1.17</ecNumber>
    </recommendedName>
</protein>
<dbReference type="InterPro" id="IPR051018">
    <property type="entry name" value="Bacteriophage_GH24"/>
</dbReference>
<keyword evidence="7" id="KW-0732">Signal</keyword>
<name>A0A328A9J3_9CAUL</name>
<dbReference type="InterPro" id="IPR023346">
    <property type="entry name" value="Lysozyme-like_dom_sf"/>
</dbReference>
<dbReference type="GO" id="GO:0042742">
    <property type="term" value="P:defense response to bacterium"/>
    <property type="evidence" value="ECO:0007669"/>
    <property type="project" value="UniProtKB-KW"/>
</dbReference>
<evidence type="ECO:0000256" key="1">
    <source>
        <dbReference type="ARBA" id="ARBA00000632"/>
    </source>
</evidence>
<accession>A0A328A9J3</accession>
<comment type="similarity">
    <text evidence="6">Belongs to the glycosyl hydrolase 24 family.</text>
</comment>
<dbReference type="GO" id="GO:0009253">
    <property type="term" value="P:peptidoglycan catabolic process"/>
    <property type="evidence" value="ECO:0007669"/>
    <property type="project" value="InterPro"/>
</dbReference>
<dbReference type="CDD" id="cd16900">
    <property type="entry name" value="endolysin_R21-like"/>
    <property type="match status" value="1"/>
</dbReference>
<dbReference type="OrthoDB" id="5327667at2"/>
<evidence type="ECO:0000256" key="5">
    <source>
        <dbReference type="ARBA" id="ARBA00023295"/>
    </source>
</evidence>
<dbReference type="HAMAP" id="MF_04110">
    <property type="entry name" value="ENDOLYSIN_T4"/>
    <property type="match status" value="1"/>
</dbReference>
<evidence type="ECO:0000256" key="3">
    <source>
        <dbReference type="ARBA" id="ARBA00022638"/>
    </source>
</evidence>
<gene>
    <name evidence="8" type="ORF">DJ017_19700</name>
</gene>
<evidence type="ECO:0000313" key="9">
    <source>
        <dbReference type="Proteomes" id="UP000249254"/>
    </source>
</evidence>
<dbReference type="Proteomes" id="UP000249254">
    <property type="component" value="Unassembled WGS sequence"/>
</dbReference>